<evidence type="ECO:0000313" key="1">
    <source>
        <dbReference type="EMBL" id="PKG28814.1"/>
    </source>
</evidence>
<comment type="caution">
    <text evidence="1">The sequence shown here is derived from an EMBL/GenBank/DDBJ whole genome shotgun (WGS) entry which is preliminary data.</text>
</comment>
<evidence type="ECO:0000313" key="2">
    <source>
        <dbReference type="Proteomes" id="UP000233343"/>
    </source>
</evidence>
<dbReference type="AlphaFoldDB" id="A0A2N0ZH28"/>
<sequence>MLKNNKEASMLPLPNEGLYRFSLPYFFIPSVEISSEEGHKVYSFPVEAYLKKKKDLAKGVFARFVNLTYKIREIGL</sequence>
<organism evidence="1 2">
    <name type="scientific">Cytobacillus horneckiae</name>
    <dbReference type="NCBI Taxonomy" id="549687"/>
    <lineage>
        <taxon>Bacteria</taxon>
        <taxon>Bacillati</taxon>
        <taxon>Bacillota</taxon>
        <taxon>Bacilli</taxon>
        <taxon>Bacillales</taxon>
        <taxon>Bacillaceae</taxon>
        <taxon>Cytobacillus</taxon>
    </lineage>
</organism>
<gene>
    <name evidence="1" type="ORF">CWS20_11620</name>
</gene>
<reference evidence="1 2" key="1">
    <citation type="journal article" date="2010" name="Int. J. Syst. Evol. Microbiol.">
        <title>Bacillus horneckiae sp. nov., isolated from a spacecraft-assembly clean room.</title>
        <authorList>
            <person name="Vaishampayan P."/>
            <person name="Probst A."/>
            <person name="Krishnamurthi S."/>
            <person name="Ghosh S."/>
            <person name="Osman S."/>
            <person name="McDowall A."/>
            <person name="Ruckmani A."/>
            <person name="Mayilraj S."/>
            <person name="Venkateswaran K."/>
        </authorList>
    </citation>
    <scope>NUCLEOTIDE SEQUENCE [LARGE SCALE GENOMIC DNA]</scope>
    <source>
        <strain evidence="2">1PO1SC</strain>
    </source>
</reference>
<accession>A0A2N0ZH28</accession>
<keyword evidence="2" id="KW-1185">Reference proteome</keyword>
<dbReference type="EMBL" id="PISD01000023">
    <property type="protein sequence ID" value="PKG28814.1"/>
    <property type="molecule type" value="Genomic_DNA"/>
</dbReference>
<dbReference type="Proteomes" id="UP000233343">
    <property type="component" value="Unassembled WGS sequence"/>
</dbReference>
<dbReference type="RefSeq" id="WP_066193243.1">
    <property type="nucleotide sequence ID" value="NZ_JAMAUX010000001.1"/>
</dbReference>
<protein>
    <submittedName>
        <fullName evidence="1">Uncharacterized protein</fullName>
    </submittedName>
</protein>
<proteinExistence type="predicted"/>
<name>A0A2N0ZH28_9BACI</name>